<dbReference type="EMBL" id="KV919232">
    <property type="protein sequence ID" value="OSX70605.1"/>
    <property type="molecule type" value="Genomic_DNA"/>
</dbReference>
<evidence type="ECO:0000313" key="1">
    <source>
        <dbReference type="EMBL" id="OSX70605.1"/>
    </source>
</evidence>
<organism evidence="1 2">
    <name type="scientific">Porphyra umbilicalis</name>
    <name type="common">Purple laver</name>
    <name type="synonym">Red alga</name>
    <dbReference type="NCBI Taxonomy" id="2786"/>
    <lineage>
        <taxon>Eukaryota</taxon>
        <taxon>Rhodophyta</taxon>
        <taxon>Bangiophyceae</taxon>
        <taxon>Bangiales</taxon>
        <taxon>Bangiaceae</taxon>
        <taxon>Porphyra</taxon>
    </lineage>
</organism>
<protein>
    <submittedName>
        <fullName evidence="1">Uncharacterized protein</fullName>
    </submittedName>
</protein>
<proteinExistence type="predicted"/>
<gene>
    <name evidence="1" type="ORF">BU14_0711s0002</name>
</gene>
<keyword evidence="2" id="KW-1185">Reference proteome</keyword>
<sequence>MRDLIHCPIVIGVVVGVATVGGHPRWEVASHALPTPCRTVPESKVHERGWHANGVHTGFRRGRAVGGGGGGGAWGHVQQGVEWDGDCGHVWEVVVGGVVTSRAHSTVTMLEVHDAGEKMMVTDMFVMAPAVDRL</sequence>
<name>A0A1X6NPV9_PORUM</name>
<reference evidence="1 2" key="1">
    <citation type="submission" date="2017-03" db="EMBL/GenBank/DDBJ databases">
        <title>WGS assembly of Porphyra umbilicalis.</title>
        <authorList>
            <person name="Brawley S.H."/>
            <person name="Blouin N.A."/>
            <person name="Ficko-Blean E."/>
            <person name="Wheeler G.L."/>
            <person name="Lohr M."/>
            <person name="Goodson H.V."/>
            <person name="Jenkins J.W."/>
            <person name="Blaby-Haas C.E."/>
            <person name="Helliwell K.E."/>
            <person name="Chan C."/>
            <person name="Marriage T."/>
            <person name="Bhattacharya D."/>
            <person name="Klein A.S."/>
            <person name="Badis Y."/>
            <person name="Brodie J."/>
            <person name="Cao Y."/>
            <person name="Collen J."/>
            <person name="Dittami S.M."/>
            <person name="Gachon C.M."/>
            <person name="Green B.R."/>
            <person name="Karpowicz S."/>
            <person name="Kim J.W."/>
            <person name="Kudahl U."/>
            <person name="Lin S."/>
            <person name="Michel G."/>
            <person name="Mittag M."/>
            <person name="Olson B.J."/>
            <person name="Pangilinan J."/>
            <person name="Peng Y."/>
            <person name="Qiu H."/>
            <person name="Shu S."/>
            <person name="Singer J.T."/>
            <person name="Smith A.G."/>
            <person name="Sprecher B.N."/>
            <person name="Wagner V."/>
            <person name="Wang W."/>
            <person name="Wang Z.-Y."/>
            <person name="Yan J."/>
            <person name="Yarish C."/>
            <person name="Zoeuner-Riek S."/>
            <person name="Zhuang Y."/>
            <person name="Zou Y."/>
            <person name="Lindquist E.A."/>
            <person name="Grimwood J."/>
            <person name="Barry K."/>
            <person name="Rokhsar D.S."/>
            <person name="Schmutz J."/>
            <person name="Stiller J.W."/>
            <person name="Grossman A.R."/>
            <person name="Prochnik S.E."/>
        </authorList>
    </citation>
    <scope>NUCLEOTIDE SEQUENCE [LARGE SCALE GENOMIC DNA]</scope>
    <source>
        <strain evidence="1">4086291</strain>
    </source>
</reference>
<accession>A0A1X6NPV9</accession>
<dbReference type="AlphaFoldDB" id="A0A1X6NPV9"/>
<dbReference type="Proteomes" id="UP000218209">
    <property type="component" value="Unassembled WGS sequence"/>
</dbReference>
<evidence type="ECO:0000313" key="2">
    <source>
        <dbReference type="Proteomes" id="UP000218209"/>
    </source>
</evidence>